<gene>
    <name evidence="1" type="ORF">AQUCO_02600189v1</name>
</gene>
<evidence type="ECO:0000313" key="1">
    <source>
        <dbReference type="EMBL" id="PIA39564.1"/>
    </source>
</evidence>
<proteinExistence type="predicted"/>
<dbReference type="Proteomes" id="UP000230069">
    <property type="component" value="Unassembled WGS sequence"/>
</dbReference>
<reference evidence="1 2" key="1">
    <citation type="submission" date="2017-09" db="EMBL/GenBank/DDBJ databases">
        <title>WGS assembly of Aquilegia coerulea Goldsmith.</title>
        <authorList>
            <person name="Hodges S."/>
            <person name="Kramer E."/>
            <person name="Nordborg M."/>
            <person name="Tomkins J."/>
            <person name="Borevitz J."/>
            <person name="Derieg N."/>
            <person name="Yan J."/>
            <person name="Mihaltcheva S."/>
            <person name="Hayes R.D."/>
            <person name="Rokhsar D."/>
        </authorList>
    </citation>
    <scope>NUCLEOTIDE SEQUENCE [LARGE SCALE GENOMIC DNA]</scope>
    <source>
        <strain evidence="2">cv. Goldsmith</strain>
    </source>
</reference>
<evidence type="ECO:0000313" key="2">
    <source>
        <dbReference type="Proteomes" id="UP000230069"/>
    </source>
</evidence>
<organism evidence="1 2">
    <name type="scientific">Aquilegia coerulea</name>
    <name type="common">Rocky mountain columbine</name>
    <dbReference type="NCBI Taxonomy" id="218851"/>
    <lineage>
        <taxon>Eukaryota</taxon>
        <taxon>Viridiplantae</taxon>
        <taxon>Streptophyta</taxon>
        <taxon>Embryophyta</taxon>
        <taxon>Tracheophyta</taxon>
        <taxon>Spermatophyta</taxon>
        <taxon>Magnoliopsida</taxon>
        <taxon>Ranunculales</taxon>
        <taxon>Ranunculaceae</taxon>
        <taxon>Thalictroideae</taxon>
        <taxon>Aquilegia</taxon>
    </lineage>
</organism>
<accession>A0A2G5D7T1</accession>
<dbReference type="InParanoid" id="A0A2G5D7T1"/>
<name>A0A2G5D7T1_AQUCA</name>
<keyword evidence="2" id="KW-1185">Reference proteome</keyword>
<protein>
    <submittedName>
        <fullName evidence="1">Uncharacterized protein</fullName>
    </submittedName>
</protein>
<sequence length="66" mass="7402">MIRETPFASCNPYFENQKFVIQPSKTSSPVFVIGKLNFKLQIACNGNLGHVVHITFCLGKFVKAEL</sequence>
<dbReference type="EMBL" id="KZ305043">
    <property type="protein sequence ID" value="PIA39564.1"/>
    <property type="molecule type" value="Genomic_DNA"/>
</dbReference>
<dbReference type="AlphaFoldDB" id="A0A2G5D7T1"/>